<organism evidence="2 3">
    <name type="scientific">Setaria italica</name>
    <name type="common">Foxtail millet</name>
    <name type="synonym">Panicum italicum</name>
    <dbReference type="NCBI Taxonomy" id="4555"/>
    <lineage>
        <taxon>Eukaryota</taxon>
        <taxon>Viridiplantae</taxon>
        <taxon>Streptophyta</taxon>
        <taxon>Embryophyta</taxon>
        <taxon>Tracheophyta</taxon>
        <taxon>Spermatophyta</taxon>
        <taxon>Magnoliopsida</taxon>
        <taxon>Liliopsida</taxon>
        <taxon>Poales</taxon>
        <taxon>Poaceae</taxon>
        <taxon>PACMAD clade</taxon>
        <taxon>Panicoideae</taxon>
        <taxon>Panicodae</taxon>
        <taxon>Paniceae</taxon>
        <taxon>Cenchrinae</taxon>
        <taxon>Setaria</taxon>
    </lineage>
</organism>
<accession>K4APJ2</accession>
<sequence length="33" mass="3690">MQETISTTQFQNRAMENTSVTRTTDASVTMHDG</sequence>
<keyword evidence="3" id="KW-1185">Reference proteome</keyword>
<feature type="region of interest" description="Disordered" evidence="1">
    <location>
        <begin position="1"/>
        <end position="33"/>
    </location>
</feature>
<dbReference type="HOGENOM" id="CLU_3385671_0_0_1"/>
<evidence type="ECO:0000256" key="1">
    <source>
        <dbReference type="SAM" id="MobiDB-lite"/>
    </source>
</evidence>
<feature type="compositionally biased region" description="Polar residues" evidence="1">
    <location>
        <begin position="1"/>
        <end position="27"/>
    </location>
</feature>
<protein>
    <submittedName>
        <fullName evidence="2">Uncharacterized protein</fullName>
    </submittedName>
</protein>
<dbReference type="EMBL" id="AGNK02005294">
    <property type="status" value="NOT_ANNOTATED_CDS"/>
    <property type="molecule type" value="Genomic_DNA"/>
</dbReference>
<dbReference type="EnsemblPlants" id="KQK86268">
    <property type="protein sequence ID" value="KQK86268"/>
    <property type="gene ID" value="SETIT_040840mg"/>
</dbReference>
<name>K4APJ2_SETIT</name>
<proteinExistence type="predicted"/>
<dbReference type="InParanoid" id="K4APJ2"/>
<dbReference type="Gramene" id="KQK86268">
    <property type="protein sequence ID" value="KQK86268"/>
    <property type="gene ID" value="SETIT_040840mg"/>
</dbReference>
<evidence type="ECO:0000313" key="2">
    <source>
        <dbReference type="EnsemblPlants" id="KQK86268"/>
    </source>
</evidence>
<reference evidence="3" key="1">
    <citation type="journal article" date="2012" name="Nat. Biotechnol.">
        <title>Reference genome sequence of the model plant Setaria.</title>
        <authorList>
            <person name="Bennetzen J.L."/>
            <person name="Schmutz J."/>
            <person name="Wang H."/>
            <person name="Percifield R."/>
            <person name="Hawkins J."/>
            <person name="Pontaroli A.C."/>
            <person name="Estep M."/>
            <person name="Feng L."/>
            <person name="Vaughn J.N."/>
            <person name="Grimwood J."/>
            <person name="Jenkins J."/>
            <person name="Barry K."/>
            <person name="Lindquist E."/>
            <person name="Hellsten U."/>
            <person name="Deshpande S."/>
            <person name="Wang X."/>
            <person name="Wu X."/>
            <person name="Mitros T."/>
            <person name="Triplett J."/>
            <person name="Yang X."/>
            <person name="Ye C.Y."/>
            <person name="Mauro-Herrera M."/>
            <person name="Wang L."/>
            <person name="Li P."/>
            <person name="Sharma M."/>
            <person name="Sharma R."/>
            <person name="Ronald P.C."/>
            <person name="Panaud O."/>
            <person name="Kellogg E.A."/>
            <person name="Brutnell T.P."/>
            <person name="Doust A.N."/>
            <person name="Tuskan G.A."/>
            <person name="Rokhsar D."/>
            <person name="Devos K.M."/>
        </authorList>
    </citation>
    <scope>NUCLEOTIDE SEQUENCE [LARGE SCALE GENOMIC DNA]</scope>
    <source>
        <strain evidence="3">cv. Yugu1</strain>
    </source>
</reference>
<dbReference type="AlphaFoldDB" id="K4APJ2"/>
<evidence type="ECO:0000313" key="3">
    <source>
        <dbReference type="Proteomes" id="UP000004995"/>
    </source>
</evidence>
<dbReference type="Proteomes" id="UP000004995">
    <property type="component" value="Unassembled WGS sequence"/>
</dbReference>
<reference evidence="2" key="2">
    <citation type="submission" date="2018-08" db="UniProtKB">
        <authorList>
            <consortium name="EnsemblPlants"/>
        </authorList>
    </citation>
    <scope>IDENTIFICATION</scope>
    <source>
        <strain evidence="2">Yugu1</strain>
    </source>
</reference>